<dbReference type="PANTHER" id="PTHR24960">
    <property type="entry name" value="PHOTOSYSTEM I IRON-SULFUR CENTER-RELATED"/>
    <property type="match status" value="1"/>
</dbReference>
<evidence type="ECO:0000256" key="3">
    <source>
        <dbReference type="ARBA" id="ARBA00023004"/>
    </source>
</evidence>
<accession>A0A4V2PSC0</accession>
<dbReference type="GO" id="GO:0051539">
    <property type="term" value="F:4 iron, 4 sulfur cluster binding"/>
    <property type="evidence" value="ECO:0007669"/>
    <property type="project" value="UniProtKB-KW"/>
</dbReference>
<keyword evidence="4" id="KW-0411">Iron-sulfur</keyword>
<evidence type="ECO:0000256" key="4">
    <source>
        <dbReference type="ARBA" id="ARBA00023014"/>
    </source>
</evidence>
<evidence type="ECO:0000313" key="7">
    <source>
        <dbReference type="Proteomes" id="UP000294614"/>
    </source>
</evidence>
<protein>
    <submittedName>
        <fullName evidence="6">Ferredoxin-type protein NapG</fullName>
    </submittedName>
</protein>
<dbReference type="Pfam" id="PF12838">
    <property type="entry name" value="Fer4_7"/>
    <property type="match status" value="1"/>
</dbReference>
<evidence type="ECO:0000259" key="5">
    <source>
        <dbReference type="PROSITE" id="PS51379"/>
    </source>
</evidence>
<feature type="domain" description="4Fe-4S ferredoxin-type" evidence="5">
    <location>
        <begin position="34"/>
        <end position="63"/>
    </location>
</feature>
<reference evidence="6 7" key="1">
    <citation type="submission" date="2019-03" db="EMBL/GenBank/DDBJ databases">
        <title>Genomic Encyclopedia of Type Strains, Phase IV (KMG-IV): sequencing the most valuable type-strain genomes for metagenomic binning, comparative biology and taxonomic classification.</title>
        <authorList>
            <person name="Goeker M."/>
        </authorList>
    </citation>
    <scope>NUCLEOTIDE SEQUENCE [LARGE SCALE GENOMIC DNA]</scope>
    <source>
        <strain evidence="6 7">DSM 24984</strain>
    </source>
</reference>
<dbReference type="OrthoDB" id="9808559at2"/>
<dbReference type="PROSITE" id="PS51379">
    <property type="entry name" value="4FE4S_FER_2"/>
    <property type="match status" value="3"/>
</dbReference>
<dbReference type="Proteomes" id="UP000294614">
    <property type="component" value="Unassembled WGS sequence"/>
</dbReference>
<evidence type="ECO:0000256" key="2">
    <source>
        <dbReference type="ARBA" id="ARBA00022723"/>
    </source>
</evidence>
<feature type="domain" description="4Fe-4S ferredoxin-type" evidence="5">
    <location>
        <begin position="159"/>
        <end position="191"/>
    </location>
</feature>
<organism evidence="6 7">
    <name type="scientific">Seleniivibrio woodruffii</name>
    <dbReference type="NCBI Taxonomy" id="1078050"/>
    <lineage>
        <taxon>Bacteria</taxon>
        <taxon>Pseudomonadati</taxon>
        <taxon>Deferribacterota</taxon>
        <taxon>Deferribacteres</taxon>
        <taxon>Deferribacterales</taxon>
        <taxon>Geovibrionaceae</taxon>
        <taxon>Seleniivibrio</taxon>
    </lineage>
</organism>
<evidence type="ECO:0000256" key="1">
    <source>
        <dbReference type="ARBA" id="ARBA00022485"/>
    </source>
</evidence>
<sequence>MARNRLTELFEGLLNSNPFKNFYKKNRLRPPGAATEETFMELCIRCARCIEVCPYDSIERADLFEKLQIGTPYVFPDTKACYLCMRCMKVCPTGALDPKLTDGRKVRMGIAVINEKTCLNFLYYKDEMLGVSATGTAQLCGTCYNVCPYTDEAIVMEKFILPVVTDRCTGCGICAEKCPATPEKAMSIYPEGMPVDKNEGYFGRRSKIHGEERKKGNDILKGEKLLEEKQKIDSSDVKPDFQYNTETYDTEW</sequence>
<keyword evidence="1" id="KW-0004">4Fe-4S</keyword>
<dbReference type="CDD" id="cd16373">
    <property type="entry name" value="DMSOR_beta_like"/>
    <property type="match status" value="1"/>
</dbReference>
<proteinExistence type="predicted"/>
<dbReference type="EMBL" id="SMGG01000003">
    <property type="protein sequence ID" value="TCK62101.1"/>
    <property type="molecule type" value="Genomic_DNA"/>
</dbReference>
<dbReference type="PROSITE" id="PS00198">
    <property type="entry name" value="4FE4S_FER_1"/>
    <property type="match status" value="3"/>
</dbReference>
<keyword evidence="7" id="KW-1185">Reference proteome</keyword>
<dbReference type="InterPro" id="IPR017900">
    <property type="entry name" value="4Fe4S_Fe_S_CS"/>
</dbReference>
<gene>
    <name evidence="6" type="ORF">C8D98_0611</name>
</gene>
<dbReference type="RefSeq" id="WP_132871898.1">
    <property type="nucleotide sequence ID" value="NZ_SMGG01000003.1"/>
</dbReference>
<dbReference type="InterPro" id="IPR017896">
    <property type="entry name" value="4Fe4S_Fe-S-bd"/>
</dbReference>
<dbReference type="Pfam" id="PF13237">
    <property type="entry name" value="Fer4_10"/>
    <property type="match status" value="1"/>
</dbReference>
<dbReference type="InterPro" id="IPR050157">
    <property type="entry name" value="PSI_iron-sulfur_center"/>
</dbReference>
<keyword evidence="3" id="KW-0408">Iron</keyword>
<name>A0A4V2PSC0_9BACT</name>
<dbReference type="SUPFAM" id="SSF54862">
    <property type="entry name" value="4Fe-4S ferredoxins"/>
    <property type="match status" value="1"/>
</dbReference>
<keyword evidence="2" id="KW-0479">Metal-binding</keyword>
<evidence type="ECO:0000313" key="6">
    <source>
        <dbReference type="EMBL" id="TCK62101.1"/>
    </source>
</evidence>
<comment type="caution">
    <text evidence="6">The sequence shown here is derived from an EMBL/GenBank/DDBJ whole genome shotgun (WGS) entry which is preliminary data.</text>
</comment>
<dbReference type="Gene3D" id="3.30.70.20">
    <property type="match status" value="2"/>
</dbReference>
<dbReference type="GO" id="GO:0046872">
    <property type="term" value="F:metal ion binding"/>
    <property type="evidence" value="ECO:0007669"/>
    <property type="project" value="UniProtKB-KW"/>
</dbReference>
<dbReference type="AlphaFoldDB" id="A0A4V2PSC0"/>
<feature type="domain" description="4Fe-4S ferredoxin-type" evidence="5">
    <location>
        <begin position="70"/>
        <end position="101"/>
    </location>
</feature>
<dbReference type="PANTHER" id="PTHR24960:SF79">
    <property type="entry name" value="PHOTOSYSTEM I IRON-SULFUR CENTER"/>
    <property type="match status" value="1"/>
</dbReference>